<dbReference type="InterPro" id="IPR015797">
    <property type="entry name" value="NUDIX_hydrolase-like_dom_sf"/>
</dbReference>
<feature type="domain" description="Nudix hydrolase" evidence="1">
    <location>
        <begin position="30"/>
        <end position="170"/>
    </location>
</feature>
<dbReference type="CDD" id="cd04692">
    <property type="entry name" value="NUDIX_Hydrolase"/>
    <property type="match status" value="1"/>
</dbReference>
<comment type="caution">
    <text evidence="2">The sequence shown here is derived from an EMBL/GenBank/DDBJ whole genome shotgun (WGS) entry which is preliminary data.</text>
</comment>
<dbReference type="PANTHER" id="PTHR10885">
    <property type="entry name" value="ISOPENTENYL-DIPHOSPHATE DELTA-ISOMERASE"/>
    <property type="match status" value="1"/>
</dbReference>
<sequence>MSQDERFDVLDEGGQVIGTATRAEVHAQGLWHRTFQCWIWGRDAGGVFVLFQLRHPEKDTFPGLLDITCAGHLLSGETPEDGVRELQEELGVDVPFHSLTPCGVYAEEDRLSGGVIDREQCHLFALERAEPLSSYRLQPEEVSGLYRVMLHDVHRMLEGESVPAAGVLLQPDGTLLACERLLRPADFVPHAADCYSLLFQAVGAAVTEAAPAPHK</sequence>
<dbReference type="SUPFAM" id="SSF55811">
    <property type="entry name" value="Nudix"/>
    <property type="match status" value="1"/>
</dbReference>
<dbReference type="Proteomes" id="UP001589776">
    <property type="component" value="Unassembled WGS sequence"/>
</dbReference>
<keyword evidence="3" id="KW-1185">Reference proteome</keyword>
<dbReference type="PANTHER" id="PTHR10885:SF0">
    <property type="entry name" value="ISOPENTENYL-DIPHOSPHATE DELTA-ISOMERASE"/>
    <property type="match status" value="1"/>
</dbReference>
<accession>A0ABV6DQM3</accession>
<reference evidence="2 3" key="1">
    <citation type="submission" date="2024-09" db="EMBL/GenBank/DDBJ databases">
        <authorList>
            <person name="Sun Q."/>
            <person name="Mori K."/>
        </authorList>
    </citation>
    <scope>NUCLEOTIDE SEQUENCE [LARGE SCALE GENOMIC DNA]</scope>
    <source>
        <strain evidence="2 3">CCM 7759</strain>
    </source>
</reference>
<evidence type="ECO:0000313" key="3">
    <source>
        <dbReference type="Proteomes" id="UP001589776"/>
    </source>
</evidence>
<name>A0ABV6DQM3_9BACL</name>
<protein>
    <submittedName>
        <fullName evidence="2">NUDIX domain-containing protein</fullName>
    </submittedName>
</protein>
<evidence type="ECO:0000259" key="1">
    <source>
        <dbReference type="PROSITE" id="PS51462"/>
    </source>
</evidence>
<dbReference type="Gene3D" id="3.90.79.10">
    <property type="entry name" value="Nucleoside Triphosphate Pyrophosphohydrolase"/>
    <property type="match status" value="1"/>
</dbReference>
<dbReference type="EMBL" id="JBHLWN010000077">
    <property type="protein sequence ID" value="MFC0214956.1"/>
    <property type="molecule type" value="Genomic_DNA"/>
</dbReference>
<dbReference type="Pfam" id="PF00293">
    <property type="entry name" value="NUDIX"/>
    <property type="match status" value="1"/>
</dbReference>
<evidence type="ECO:0000313" key="2">
    <source>
        <dbReference type="EMBL" id="MFC0214956.1"/>
    </source>
</evidence>
<gene>
    <name evidence="2" type="ORF">ACFFK0_21330</name>
</gene>
<proteinExistence type="predicted"/>
<dbReference type="RefSeq" id="WP_377472393.1">
    <property type="nucleotide sequence ID" value="NZ_JBHLWN010000077.1"/>
</dbReference>
<dbReference type="InterPro" id="IPR000086">
    <property type="entry name" value="NUDIX_hydrolase_dom"/>
</dbReference>
<organism evidence="2 3">
    <name type="scientific">Paenibacillus chartarius</name>
    <dbReference type="NCBI Taxonomy" id="747481"/>
    <lineage>
        <taxon>Bacteria</taxon>
        <taxon>Bacillati</taxon>
        <taxon>Bacillota</taxon>
        <taxon>Bacilli</taxon>
        <taxon>Bacillales</taxon>
        <taxon>Paenibacillaceae</taxon>
        <taxon>Paenibacillus</taxon>
    </lineage>
</organism>
<dbReference type="PROSITE" id="PS51462">
    <property type="entry name" value="NUDIX"/>
    <property type="match status" value="1"/>
</dbReference>